<keyword evidence="3" id="KW-1185">Reference proteome</keyword>
<gene>
    <name evidence="2" type="ORF">QWY13_08880</name>
</gene>
<protein>
    <recommendedName>
        <fullName evidence="4">Lipoprotein</fullName>
    </recommendedName>
</protein>
<feature type="chain" id="PRO_5046234278" description="Lipoprotein" evidence="1">
    <location>
        <begin position="22"/>
        <end position="128"/>
    </location>
</feature>
<sequence length="128" mass="14328">MKRIFVLVTFLLIVLSGCSSDGQMIFAGESDSWKATFIFKDLGDGVQERSGTIEYIGEDPKPDEVTVQFFYRIDQESFGGSRGLNKDGSYSDIEPTTCTTCVMYEKDDEIPGIIEWADQKESLILTSK</sequence>
<accession>A0ABT8ND44</accession>
<evidence type="ECO:0008006" key="4">
    <source>
        <dbReference type="Google" id="ProtNLM"/>
    </source>
</evidence>
<evidence type="ECO:0000256" key="1">
    <source>
        <dbReference type="SAM" id="SignalP"/>
    </source>
</evidence>
<dbReference type="Proteomes" id="UP001172142">
    <property type="component" value="Unassembled WGS sequence"/>
</dbReference>
<name>A0ABT8ND44_9BACL</name>
<reference evidence="2 3" key="1">
    <citation type="submission" date="2023-07" db="EMBL/GenBank/DDBJ databases">
        <title>Novel species in genus Planococcus.</title>
        <authorList>
            <person name="Ning S."/>
        </authorList>
    </citation>
    <scope>NUCLEOTIDE SEQUENCE [LARGE SCALE GENOMIC DNA]</scope>
    <source>
        <strain evidence="2 3">N017</strain>
    </source>
</reference>
<comment type="caution">
    <text evidence="2">The sequence shown here is derived from an EMBL/GenBank/DDBJ whole genome shotgun (WGS) entry which is preliminary data.</text>
</comment>
<dbReference type="EMBL" id="JAUJWU010000002">
    <property type="protein sequence ID" value="MDN7245614.1"/>
    <property type="molecule type" value="Genomic_DNA"/>
</dbReference>
<organism evidence="2 3">
    <name type="scientific">Planococcus shenhongbingii</name>
    <dbReference type="NCBI Taxonomy" id="3058398"/>
    <lineage>
        <taxon>Bacteria</taxon>
        <taxon>Bacillati</taxon>
        <taxon>Bacillota</taxon>
        <taxon>Bacilli</taxon>
        <taxon>Bacillales</taxon>
        <taxon>Caryophanaceae</taxon>
        <taxon>Planococcus</taxon>
    </lineage>
</organism>
<proteinExistence type="predicted"/>
<evidence type="ECO:0000313" key="2">
    <source>
        <dbReference type="EMBL" id="MDN7245614.1"/>
    </source>
</evidence>
<dbReference type="PROSITE" id="PS51257">
    <property type="entry name" value="PROKAR_LIPOPROTEIN"/>
    <property type="match status" value="1"/>
</dbReference>
<feature type="signal peptide" evidence="1">
    <location>
        <begin position="1"/>
        <end position="21"/>
    </location>
</feature>
<keyword evidence="1" id="KW-0732">Signal</keyword>
<dbReference type="RefSeq" id="WP_301856253.1">
    <property type="nucleotide sequence ID" value="NZ_JAUJWU010000002.1"/>
</dbReference>
<evidence type="ECO:0000313" key="3">
    <source>
        <dbReference type="Proteomes" id="UP001172142"/>
    </source>
</evidence>